<feature type="domain" description="BEACH-type PH" evidence="12">
    <location>
        <begin position="2134"/>
        <end position="2242"/>
    </location>
</feature>
<dbReference type="GeneID" id="110291571"/>
<feature type="compositionally biased region" description="Basic and acidic residues" evidence="10">
    <location>
        <begin position="1253"/>
        <end position="1269"/>
    </location>
</feature>
<dbReference type="InterPro" id="IPR046851">
    <property type="entry name" value="NBCH_WD40"/>
</dbReference>
<organism evidence="13 14">
    <name type="scientific">Mus caroli</name>
    <name type="common">Ryukyu mouse</name>
    <name type="synonym">Ricefield mouse</name>
    <dbReference type="NCBI Taxonomy" id="10089"/>
    <lineage>
        <taxon>Eukaryota</taxon>
        <taxon>Metazoa</taxon>
        <taxon>Chordata</taxon>
        <taxon>Craniata</taxon>
        <taxon>Vertebrata</taxon>
        <taxon>Euteleostomi</taxon>
        <taxon>Mammalia</taxon>
        <taxon>Eutheria</taxon>
        <taxon>Euarchontoglires</taxon>
        <taxon>Glires</taxon>
        <taxon>Rodentia</taxon>
        <taxon>Myomorpha</taxon>
        <taxon>Muroidea</taxon>
        <taxon>Muridae</taxon>
        <taxon>Murinae</taxon>
        <taxon>Mus</taxon>
        <taxon>Mus</taxon>
    </lineage>
</organism>
<comment type="subunit">
    <text evidence="7">Interacts with RII subunit of PKA.</text>
</comment>
<keyword evidence="4" id="KW-0853">WD repeat</keyword>
<dbReference type="InterPro" id="IPR010508">
    <property type="entry name" value="NBEA-like_DUF1088"/>
</dbReference>
<dbReference type="Pfam" id="PF06469">
    <property type="entry name" value="DUF1088"/>
    <property type="match status" value="1"/>
</dbReference>
<dbReference type="Pfam" id="PF13385">
    <property type="entry name" value="Laminin_G_3"/>
    <property type="match status" value="1"/>
</dbReference>
<sequence length="2933" mass="326563">MASDKPGPGLEPQPVALLAVGAGGGAGGGGAMGEPRGAAGSGPVVLPAGMINPSVPIRNIRMKFAVLIGLIQVGEVSNRDIVETVLNLLVGGEFDLEMNFIIQDAESITCMTELLEHCDVTCQAEIWSMFTAILRKSVRNLQTSTEVGLIEQVLLKMSAVDDMIADLLVDMLGVLASYSITVKELKLLFSMLRGESGIWPRHAVKLLSVLNQMPQRHGPDTFFNFPGCSAAAIALPPIAKWPYQNGFTLNTWFRMDPLNNINVDKDKPYLYCFRTSKGVGYSAHFVGNCLIVTSLKSKGKGFQHCVKYDFQPRKWYMISIVHIYNRWRNSEIRCYVNGQLVSYGDMAWHVNTNDSYDKCFLGSSETADANRVFCGQLGAVYVFSEALNPAQIFAVHQLGPGYKSTFKFKSESDIHLAEHHKQVLYDGKLASSIAFSYNAKATDAQLCLESSPKENASIFVHSPHALMLQDVKAIVTHSIHSAIHSIGGIQVLFPLFAQLDNRQLNDSQVETTVCATLLAFLVELLKSSVAMQEQMLGGKGFLVIGYLLEKSSRVHITRAVLEQFLSFAKYLDGLSHGAPLLKQLCDHILFNPAIWIHTPAKVQLSLYTYLSAEFIGTATIYTTIRRVGTVLQLMHTLKYYYWVINPADSSGITPKGLDGPRPSQKEIISLRAFMLLFLKQLILKDRGVKEDELQSILNYLLTMHEDENIHDVLQLLVALMSEHPASMIPAFDQRNGIRVIYKLLASKSESIWVQALKVLGYFLKHLGHKRKVEIMHTHSLFTLLGERLMLHTNTVTVTTYNTLYEILTEQVCTQVVHKPHPEPDSTVKIQNPMILKVVATLLKNSTPSAELMEVRRLFLSDMIKLFSNSRENRRCLLQCSVWQDWMFSLGYINPKSSEEQKITEMVYNIFRILLYHAIKYEWGGWRVWVDTLSIAHSKVTYEAHKEYLARMYEEYQRQEEENIKKGKKGNVSTISGLSSQTAGAKGGMEIREIEDLSQSQSPESETDYPVSTDTRDLLMSTKVSDDILGSSDRPGSGVHVEVHDLLVDIKAEKVEATEVKLDDMDLSPETLVGGENGALVEVESLLDNVYSAAVEKLQNNVHGSVGIIKKNEEKDNGPLITLADEKEELPNSSPPFLFDKIPRQEEKLLPELSSNHIIPNIQDTQVHLGVSDDLGLLAHMTASVELTCTSSIMEEKDFRIHTTSDGVSSVSERELASSTKGLDYAEMTATTLETESSNSKTVPNVDAGSIISDTERSDDGKESGKEIRKIQTTATTQAVQGRSSTQQDRDLRVDLGFRGMPMTEEQRRQFSPGPRTTMFRIPEFKWSPMHQRLLTDLLFALETDVHVWRSHSTKSVMDFVNSNENIIFVHNTIHLISQMVDNIIIACGGILPLLSAATSPTTELENIEVTQGMSAETAVTFLSRLMAMVDVLVFASSLNFSEIEAEKNMSSGGLMRQCLRLVCCVAVRNCLECRQRQRDRGSKTSHGSGKPQEAPQSVTATAASKTPLENVPGNLSPIKDPDRLLQDVDINRLRAVVFRDVDDSKQAQFLALAVVYFISVLMVSKYRDILEPQRETARTGSQPGRNIRQEINSPTSTVVVIPSIPHPSLNHGLLAKLMPEQSFAHSFYKETPATFPDTVKEKETPTPGEDIQLESSVPHTDTGMGEEQVASILDGAELETAAGPDAMSELLSTLSSEVKKSQESLTEHPSEMLKPAPSISSISQTKGINVKEILKSLVAAPVEIAECGPEPIPYPDPALKREAHAVLPMQFHSFDRSVVVPVKKPPPGSLAVTTVGATAAGSGLPTGSTSSIFAAPGATPKSMINTTGAVDSGSSSSSSSSSFVNGATSKNLPAVQTVAPMPEDSAENMSITAKLERALEKVAPLLREIFVDFAPFLSRTLLGSHGQELLIEGLVCMKSSTSVVELVMLLCSQEWQNSIQKNAGLAFIELINEGRLLCHAMKDHIVRVANEAEFILNRQRAEDVHKHAEFESQCAQYAADRREEEKMCDHLISAAKHRDHVTANQLKQKILNILTNKHGAWGAVSHSQLHDFWRLDYWEDDLRRRRRFVRNAFGSTHAEALLKSAVEYGTEEDVVKSKKAFRSQAIVNQNSETELMLEGDDDAVSLLQEKEIDNLAGPVVLSTPAQLIAPVVVAKGTLSITTTEIYFEVDEDDAAFKKIDTKVLAYTEGLHGKWMFSEIRAVFSRRYLLQNTALEVFMANRTSVMFNFPDQATVKKVVYSLPRVGVGTSYGLPQARRISLATPRQLYKSSNMTQRWQRREISNFEYLMFLNTIAGRTYNDLNQYPVFPWVLTNYESEELDLTLPGNFRDLSKPIGALNPKRAVFYAERYETWEDDQSPPYHYNTHYSTATSALSWLVRIEPFTTFFLNANDGKFDHPDRTFSSIARSWRTSQRDTSDVKELIPEFYYLPEMFVNSNGYHLGVREDEVLVNDVDLPPWAKKPEDFVRINRMALESEFVSCQLHQWIDLIFGYKQRGPEAVRALNVFHYLTYEGSVNLDSITDPVLREAMEAQIQNFGQTPSQLLIEPHPPRSSAMHLCFLPQSPLMFKDQMQQDVIMVLKFPSNSPVTHVAANTLPHLTIPAVVTVTCSRLFAVNRWHNTVGLRGAPGYSLDQAHHLPIEMDPLIANNSGVNKRQITDLVDQSIQINAHCFVVTADNRYILICGFWDKSFRVYSTETGKLTQIVFGHWDVVTCLARSESYIGGDCYIVSGSRDATLLLWYWSGRHHIIGDNPNSSDYPAPRAVLTGHDHEVVCVSVCAELGLVISGAKEGPCLVHTITGDLLRALEGPENCLFPRLISVSSEGHCIIYYERGRFSNFSINGKLLAQMEINDSTRAILLSSDGQNLVTGGDNGVVEVWQACDFKQLYIYPGCDAGIRAMDLSHDQRTLITGMASGSIVAFNIDFNRWHYEHQNRY</sequence>
<dbReference type="Pfam" id="PF20426">
    <property type="entry name" value="NBCH_WD40"/>
    <property type="match status" value="1"/>
</dbReference>
<dbReference type="FunFam" id="2.60.120.200:FF:000010">
    <property type="entry name" value="neurobeachin isoform X2"/>
    <property type="match status" value="1"/>
</dbReference>
<dbReference type="InterPro" id="IPR015943">
    <property type="entry name" value="WD40/YVTN_repeat-like_dom_sf"/>
</dbReference>
<dbReference type="GO" id="GO:0008104">
    <property type="term" value="P:intracellular protein localization"/>
    <property type="evidence" value="ECO:0007669"/>
    <property type="project" value="Ensembl"/>
</dbReference>
<dbReference type="Gene3D" id="1.10.1540.10">
    <property type="entry name" value="BEACH domain"/>
    <property type="match status" value="1"/>
</dbReference>
<evidence type="ECO:0000256" key="6">
    <source>
        <dbReference type="ARBA" id="ARBA00023136"/>
    </source>
</evidence>
<feature type="region of interest" description="Disordered" evidence="10">
    <location>
        <begin position="1827"/>
        <end position="1847"/>
    </location>
</feature>
<dbReference type="FunFam" id="2.130.10.10:FF:000036">
    <property type="entry name" value="Neurobeachin isoform A"/>
    <property type="match status" value="1"/>
</dbReference>
<gene>
    <name evidence="14" type="primary">Nbea</name>
</gene>
<evidence type="ECO:0000259" key="11">
    <source>
        <dbReference type="PROSITE" id="PS50197"/>
    </source>
</evidence>
<dbReference type="GO" id="GO:0061484">
    <property type="term" value="P:hematopoietic stem cell homeostasis"/>
    <property type="evidence" value="ECO:0007669"/>
    <property type="project" value="Ensembl"/>
</dbReference>
<accession>A0A6P5PB68</accession>
<proteinExistence type="inferred from homology"/>
<evidence type="ECO:0000313" key="14">
    <source>
        <dbReference type="RefSeq" id="XP_021014443.1"/>
    </source>
</evidence>
<feature type="compositionally biased region" description="Polar residues" evidence="10">
    <location>
        <begin position="1230"/>
        <end position="1242"/>
    </location>
</feature>
<dbReference type="GO" id="GO:0005886">
    <property type="term" value="C:plasma membrane"/>
    <property type="evidence" value="ECO:0007669"/>
    <property type="project" value="Ensembl"/>
</dbReference>
<protein>
    <recommendedName>
        <fullName evidence="8">Neurobeachin</fullName>
    </recommendedName>
    <alternativeName>
        <fullName evidence="9">Lysosomal-trafficking regulator 2</fullName>
    </alternativeName>
</protein>
<evidence type="ECO:0000256" key="8">
    <source>
        <dbReference type="ARBA" id="ARBA00073055"/>
    </source>
</evidence>
<dbReference type="PANTHER" id="PTHR13743:SF62">
    <property type="entry name" value="NEUROBEACHIN"/>
    <property type="match status" value="1"/>
</dbReference>
<dbReference type="GO" id="GO:0005634">
    <property type="term" value="C:nucleus"/>
    <property type="evidence" value="ECO:0007669"/>
    <property type="project" value="Ensembl"/>
</dbReference>
<dbReference type="InterPro" id="IPR050865">
    <property type="entry name" value="BEACH_Domain"/>
</dbReference>
<evidence type="ECO:0000256" key="10">
    <source>
        <dbReference type="SAM" id="MobiDB-lite"/>
    </source>
</evidence>
<dbReference type="Gene3D" id="2.60.120.200">
    <property type="match status" value="1"/>
</dbReference>
<dbReference type="InterPro" id="IPR046852">
    <property type="entry name" value="Neurobeachin_a-sol"/>
</dbReference>
<dbReference type="InterPro" id="IPR023362">
    <property type="entry name" value="PH-BEACH_dom"/>
</dbReference>
<feature type="region of interest" description="Disordered" evidence="10">
    <location>
        <begin position="1230"/>
        <end position="1289"/>
    </location>
</feature>
<dbReference type="InterPro" id="IPR013320">
    <property type="entry name" value="ConA-like_dom_sf"/>
</dbReference>
<feature type="compositionally biased region" description="Low complexity" evidence="10">
    <location>
        <begin position="1832"/>
        <end position="1842"/>
    </location>
</feature>
<dbReference type="SUPFAM" id="SSF50729">
    <property type="entry name" value="PH domain-like"/>
    <property type="match status" value="1"/>
</dbReference>
<dbReference type="GO" id="GO:0005829">
    <property type="term" value="C:cytosol"/>
    <property type="evidence" value="ECO:0007669"/>
    <property type="project" value="Ensembl"/>
</dbReference>
<dbReference type="SUPFAM" id="SSF49899">
    <property type="entry name" value="Concanavalin A-like lectins/glucanases"/>
    <property type="match status" value="1"/>
</dbReference>
<dbReference type="Pfam" id="PF20425">
    <property type="entry name" value="Neurobeachin"/>
    <property type="match status" value="1"/>
</dbReference>
<dbReference type="FunFam" id="1.10.1540.10:FF:000001">
    <property type="entry name" value="neurobeachin isoform X1"/>
    <property type="match status" value="1"/>
</dbReference>
<dbReference type="InterPro" id="IPR011993">
    <property type="entry name" value="PH-like_dom_sf"/>
</dbReference>
<dbReference type="KEGG" id="mcal:110291571"/>
<evidence type="ECO:0000256" key="4">
    <source>
        <dbReference type="ARBA" id="ARBA00022574"/>
    </source>
</evidence>
<dbReference type="InterPro" id="IPR016024">
    <property type="entry name" value="ARM-type_fold"/>
</dbReference>
<dbReference type="CDD" id="cd06071">
    <property type="entry name" value="Beach"/>
    <property type="match status" value="1"/>
</dbReference>
<dbReference type="Proteomes" id="UP000515126">
    <property type="component" value="Chromosome 3"/>
</dbReference>
<keyword evidence="6" id="KW-0472">Membrane</keyword>
<feature type="compositionally biased region" description="Polar residues" evidence="10">
    <location>
        <begin position="1203"/>
        <end position="1220"/>
    </location>
</feature>
<keyword evidence="3" id="KW-0597">Phosphoprotein</keyword>
<dbReference type="GO" id="GO:0098978">
    <property type="term" value="C:glutamatergic synapse"/>
    <property type="evidence" value="ECO:0007669"/>
    <property type="project" value="Ensembl"/>
</dbReference>
<feature type="region of interest" description="Disordered" evidence="10">
    <location>
        <begin position="1636"/>
        <end position="1662"/>
    </location>
</feature>
<dbReference type="InterPro" id="IPR031570">
    <property type="entry name" value="NBEA/BDCP_DUF4704"/>
</dbReference>
<evidence type="ECO:0000256" key="3">
    <source>
        <dbReference type="ARBA" id="ARBA00022553"/>
    </source>
</evidence>
<evidence type="ECO:0000256" key="1">
    <source>
        <dbReference type="ARBA" id="ARBA00004170"/>
    </source>
</evidence>
<feature type="compositionally biased region" description="Polar residues" evidence="10">
    <location>
        <begin position="1494"/>
        <end position="1504"/>
    </location>
</feature>
<dbReference type="InterPro" id="IPR001680">
    <property type="entry name" value="WD40_rpt"/>
</dbReference>
<dbReference type="InterPro" id="IPR000409">
    <property type="entry name" value="BEACH_dom"/>
</dbReference>
<comment type="similarity">
    <text evidence="2">Belongs to the WD repeat neurobeachin family.</text>
</comment>
<evidence type="ECO:0000313" key="13">
    <source>
        <dbReference type="Proteomes" id="UP000515126"/>
    </source>
</evidence>
<dbReference type="FunFam" id="2.30.29.30:FF:000059">
    <property type="entry name" value="neurobeachin isoform X1"/>
    <property type="match status" value="1"/>
</dbReference>
<keyword evidence="13" id="KW-1185">Reference proteome</keyword>
<dbReference type="InterPro" id="IPR036322">
    <property type="entry name" value="WD40_repeat_dom_sf"/>
</dbReference>
<comment type="subcellular location">
    <subcellularLocation>
        <location evidence="1">Membrane</location>
        <topology evidence="1">Peripheral membrane protein</topology>
    </subcellularLocation>
</comment>
<keyword evidence="5" id="KW-0677">Repeat</keyword>
<evidence type="ECO:0000256" key="7">
    <source>
        <dbReference type="ARBA" id="ARBA00065599"/>
    </source>
</evidence>
<dbReference type="Gene3D" id="2.130.10.10">
    <property type="entry name" value="YVTN repeat-like/Quinoprotein amine dehydrogenase"/>
    <property type="match status" value="1"/>
</dbReference>
<dbReference type="SMART" id="SM00320">
    <property type="entry name" value="WD40"/>
    <property type="match status" value="5"/>
</dbReference>
<dbReference type="PANTHER" id="PTHR13743">
    <property type="entry name" value="BEIGE/BEACH-RELATED"/>
    <property type="match status" value="1"/>
</dbReference>
<feature type="compositionally biased region" description="Basic and acidic residues" evidence="10">
    <location>
        <begin position="1698"/>
        <end position="1711"/>
    </location>
</feature>
<dbReference type="PROSITE" id="PS50197">
    <property type="entry name" value="BEACH"/>
    <property type="match status" value="1"/>
</dbReference>
<dbReference type="CTD" id="26960"/>
<dbReference type="Pfam" id="PF15787">
    <property type="entry name" value="DUF4704"/>
    <property type="match status" value="1"/>
</dbReference>
<feature type="region of interest" description="Disordered" evidence="10">
    <location>
        <begin position="1698"/>
        <end position="1718"/>
    </location>
</feature>
<feature type="region of interest" description="Disordered" evidence="10">
    <location>
        <begin position="1203"/>
        <end position="1222"/>
    </location>
</feature>
<dbReference type="GO" id="GO:0050808">
    <property type="term" value="P:synapse organization"/>
    <property type="evidence" value="ECO:0007669"/>
    <property type="project" value="Ensembl"/>
</dbReference>
<evidence type="ECO:0000259" key="12">
    <source>
        <dbReference type="PROSITE" id="PS51783"/>
    </source>
</evidence>
<dbReference type="CDD" id="cd01201">
    <property type="entry name" value="PH_BEACH"/>
    <property type="match status" value="1"/>
</dbReference>
<dbReference type="Pfam" id="PF14844">
    <property type="entry name" value="PH_BEACH"/>
    <property type="match status" value="1"/>
</dbReference>
<feature type="compositionally biased region" description="Polar residues" evidence="10">
    <location>
        <begin position="970"/>
        <end position="982"/>
    </location>
</feature>
<dbReference type="PROSITE" id="PS51783">
    <property type="entry name" value="PH_BEACH"/>
    <property type="match status" value="1"/>
</dbReference>
<feature type="region of interest" description="Disordered" evidence="10">
    <location>
        <begin position="961"/>
        <end position="985"/>
    </location>
</feature>
<evidence type="ECO:0000256" key="2">
    <source>
        <dbReference type="ARBA" id="ARBA00008498"/>
    </source>
</evidence>
<name>A0A6P5PB68_MUSCR</name>
<feature type="compositionally biased region" description="Polar residues" evidence="10">
    <location>
        <begin position="1270"/>
        <end position="1286"/>
    </location>
</feature>
<evidence type="ECO:0000256" key="9">
    <source>
        <dbReference type="ARBA" id="ARBA00080802"/>
    </source>
</evidence>
<dbReference type="Gene3D" id="2.30.29.30">
    <property type="entry name" value="Pleckstrin-homology domain (PH domain)/Phosphotyrosine-binding domain (PTB)"/>
    <property type="match status" value="1"/>
</dbReference>
<dbReference type="SMART" id="SM01026">
    <property type="entry name" value="Beach"/>
    <property type="match status" value="1"/>
</dbReference>
<dbReference type="GO" id="GO:0098696">
    <property type="term" value="P:regulation of neurotransmitter receptor localization to postsynaptic specialization membrane"/>
    <property type="evidence" value="ECO:0007669"/>
    <property type="project" value="Ensembl"/>
</dbReference>
<evidence type="ECO:0000256" key="5">
    <source>
        <dbReference type="ARBA" id="ARBA00022737"/>
    </source>
</evidence>
<dbReference type="RefSeq" id="XP_021014443.1">
    <property type="nucleotide sequence ID" value="XM_021158784.2"/>
</dbReference>
<dbReference type="SUPFAM" id="SSF48371">
    <property type="entry name" value="ARM repeat"/>
    <property type="match status" value="1"/>
</dbReference>
<dbReference type="GO" id="GO:0005802">
    <property type="term" value="C:trans-Golgi network"/>
    <property type="evidence" value="ECO:0007669"/>
    <property type="project" value="Ensembl"/>
</dbReference>
<dbReference type="Pfam" id="PF02138">
    <property type="entry name" value="Beach"/>
    <property type="match status" value="1"/>
</dbReference>
<dbReference type="SUPFAM" id="SSF50978">
    <property type="entry name" value="WD40 repeat-like"/>
    <property type="match status" value="1"/>
</dbReference>
<reference evidence="14" key="1">
    <citation type="submission" date="2025-08" db="UniProtKB">
        <authorList>
            <consortium name="RefSeq"/>
        </authorList>
    </citation>
    <scope>IDENTIFICATION</scope>
</reference>
<dbReference type="InterPro" id="IPR036372">
    <property type="entry name" value="BEACH_dom_sf"/>
</dbReference>
<feature type="region of interest" description="Disordered" evidence="10">
    <location>
        <begin position="1477"/>
        <end position="1518"/>
    </location>
</feature>
<dbReference type="GO" id="GO:0019901">
    <property type="term" value="F:protein kinase binding"/>
    <property type="evidence" value="ECO:0007669"/>
    <property type="project" value="Ensembl"/>
</dbReference>
<feature type="domain" description="BEACH" evidence="11">
    <location>
        <begin position="2261"/>
        <end position="2550"/>
    </location>
</feature>
<dbReference type="SUPFAM" id="SSF81837">
    <property type="entry name" value="BEACH domain"/>
    <property type="match status" value="1"/>
</dbReference>